<dbReference type="AlphaFoldDB" id="A0A0L0FPF9"/>
<protein>
    <recommendedName>
        <fullName evidence="3">SET domain-containing protein</fullName>
    </recommendedName>
</protein>
<reference evidence="1 2" key="1">
    <citation type="submission" date="2011-02" db="EMBL/GenBank/DDBJ databases">
        <title>The Genome Sequence of Sphaeroforma arctica JP610.</title>
        <authorList>
            <consortium name="The Broad Institute Genome Sequencing Platform"/>
            <person name="Russ C."/>
            <person name="Cuomo C."/>
            <person name="Young S.K."/>
            <person name="Zeng Q."/>
            <person name="Gargeya S."/>
            <person name="Alvarado L."/>
            <person name="Berlin A."/>
            <person name="Chapman S.B."/>
            <person name="Chen Z."/>
            <person name="Freedman E."/>
            <person name="Gellesch M."/>
            <person name="Goldberg J."/>
            <person name="Griggs A."/>
            <person name="Gujja S."/>
            <person name="Heilman E."/>
            <person name="Heiman D."/>
            <person name="Howarth C."/>
            <person name="Mehta T."/>
            <person name="Neiman D."/>
            <person name="Pearson M."/>
            <person name="Roberts A."/>
            <person name="Saif S."/>
            <person name="Shea T."/>
            <person name="Shenoy N."/>
            <person name="Sisk P."/>
            <person name="Stolte C."/>
            <person name="Sykes S."/>
            <person name="White J."/>
            <person name="Yandava C."/>
            <person name="Burger G."/>
            <person name="Gray M.W."/>
            <person name="Holland P.W.H."/>
            <person name="King N."/>
            <person name="Lang F.B.F."/>
            <person name="Roger A.J."/>
            <person name="Ruiz-Trillo I."/>
            <person name="Haas B."/>
            <person name="Nusbaum C."/>
            <person name="Birren B."/>
        </authorList>
    </citation>
    <scope>NUCLEOTIDE SEQUENCE [LARGE SCALE GENOMIC DNA]</scope>
    <source>
        <strain evidence="1 2">JP610</strain>
    </source>
</reference>
<dbReference type="PANTHER" id="PTHR13271">
    <property type="entry name" value="UNCHARACTERIZED PUTATIVE METHYLTRANSFERASE"/>
    <property type="match status" value="1"/>
</dbReference>
<evidence type="ECO:0000313" key="1">
    <source>
        <dbReference type="EMBL" id="KNC78589.1"/>
    </source>
</evidence>
<dbReference type="InterPro" id="IPR050600">
    <property type="entry name" value="SETD3_SETD6_MTase"/>
</dbReference>
<organism evidence="1 2">
    <name type="scientific">Sphaeroforma arctica JP610</name>
    <dbReference type="NCBI Taxonomy" id="667725"/>
    <lineage>
        <taxon>Eukaryota</taxon>
        <taxon>Ichthyosporea</taxon>
        <taxon>Ichthyophonida</taxon>
        <taxon>Sphaeroforma</taxon>
    </lineage>
</organism>
<evidence type="ECO:0000313" key="2">
    <source>
        <dbReference type="Proteomes" id="UP000054560"/>
    </source>
</evidence>
<dbReference type="GO" id="GO:0016279">
    <property type="term" value="F:protein-lysine N-methyltransferase activity"/>
    <property type="evidence" value="ECO:0007669"/>
    <property type="project" value="TreeGrafter"/>
</dbReference>
<proteinExistence type="predicted"/>
<name>A0A0L0FPF9_9EUKA</name>
<dbReference type="Gene3D" id="3.90.1410.10">
    <property type="entry name" value="set domain protein methyltransferase, domain 1"/>
    <property type="match status" value="2"/>
</dbReference>
<dbReference type="InterPro" id="IPR046341">
    <property type="entry name" value="SET_dom_sf"/>
</dbReference>
<evidence type="ECO:0008006" key="3">
    <source>
        <dbReference type="Google" id="ProtNLM"/>
    </source>
</evidence>
<dbReference type="SUPFAM" id="SSF82199">
    <property type="entry name" value="SET domain"/>
    <property type="match status" value="1"/>
</dbReference>
<dbReference type="Proteomes" id="UP000054560">
    <property type="component" value="Unassembled WGS sequence"/>
</dbReference>
<dbReference type="RefSeq" id="XP_014152491.1">
    <property type="nucleotide sequence ID" value="XM_014297016.1"/>
</dbReference>
<sequence length="380" mass="42445">MHAHPNEYPKSRPHNATMAAAHKVSSLLDWCESLDGQVPARVAFKAIAQQGVGGVAQQAIASTDVVLEIPVDCVITANTARSDKEVGLAIRAVDRVLRNKQIKARTRREADKKTKILSLTCGYRIAKGEQVCIDYGPKGNGDLLLHFGFALENNIADIYTLYYTHKGTGPSASNDTPAKVSKFRLFRGDVLPLELLNAARITVADERERETLRKRKRGVEVDFALIDSVYGTEAREFIQQNDWGHAYNSLSDSRPTDDEVAESVTTTDTWDVYDVGEIISQANEEKALLHIQALLKTEHARLPTRRPIGRSINIPNAYSYDTMEDPRTVDTETHHMDAREASVSWEDAAYCTSVYIEGLHCILDDVQRNVQRLMTHLRSD</sequence>
<accession>A0A0L0FPF9</accession>
<dbReference type="OrthoDB" id="42889at2759"/>
<gene>
    <name evidence="1" type="ORF">SARC_08988</name>
</gene>
<keyword evidence="2" id="KW-1185">Reference proteome</keyword>
<dbReference type="EMBL" id="KQ242462">
    <property type="protein sequence ID" value="KNC78589.1"/>
    <property type="molecule type" value="Genomic_DNA"/>
</dbReference>
<dbReference type="GeneID" id="25909492"/>